<dbReference type="Proteomes" id="UP001157418">
    <property type="component" value="Unassembled WGS sequence"/>
</dbReference>
<protein>
    <submittedName>
        <fullName evidence="1">Uncharacterized protein</fullName>
    </submittedName>
</protein>
<name>A0AAU9PAW0_9ASTR</name>
<dbReference type="EMBL" id="CAKMRJ010005523">
    <property type="protein sequence ID" value="CAH1447118.1"/>
    <property type="molecule type" value="Genomic_DNA"/>
</dbReference>
<accession>A0AAU9PAW0</accession>
<reference evidence="1 2" key="1">
    <citation type="submission" date="2022-01" db="EMBL/GenBank/DDBJ databases">
        <authorList>
            <person name="Xiong W."/>
            <person name="Schranz E."/>
        </authorList>
    </citation>
    <scope>NUCLEOTIDE SEQUENCE [LARGE SCALE GENOMIC DNA]</scope>
</reference>
<proteinExistence type="predicted"/>
<keyword evidence="2" id="KW-1185">Reference proteome</keyword>
<dbReference type="AlphaFoldDB" id="A0AAU9PAW0"/>
<evidence type="ECO:0000313" key="2">
    <source>
        <dbReference type="Proteomes" id="UP001157418"/>
    </source>
</evidence>
<comment type="caution">
    <text evidence="1">The sequence shown here is derived from an EMBL/GenBank/DDBJ whole genome shotgun (WGS) entry which is preliminary data.</text>
</comment>
<organism evidence="1 2">
    <name type="scientific">Lactuca virosa</name>
    <dbReference type="NCBI Taxonomy" id="75947"/>
    <lineage>
        <taxon>Eukaryota</taxon>
        <taxon>Viridiplantae</taxon>
        <taxon>Streptophyta</taxon>
        <taxon>Embryophyta</taxon>
        <taxon>Tracheophyta</taxon>
        <taxon>Spermatophyta</taxon>
        <taxon>Magnoliopsida</taxon>
        <taxon>eudicotyledons</taxon>
        <taxon>Gunneridae</taxon>
        <taxon>Pentapetalae</taxon>
        <taxon>asterids</taxon>
        <taxon>campanulids</taxon>
        <taxon>Asterales</taxon>
        <taxon>Asteraceae</taxon>
        <taxon>Cichorioideae</taxon>
        <taxon>Cichorieae</taxon>
        <taxon>Lactucinae</taxon>
        <taxon>Lactuca</taxon>
    </lineage>
</organism>
<evidence type="ECO:0000313" key="1">
    <source>
        <dbReference type="EMBL" id="CAH1447118.1"/>
    </source>
</evidence>
<sequence>MLKNSCCKQSSRPRWIIDSTFLKNSCCQRVAAAGGRRWPVEELGFPTRKFGQIYYRSVCPEVFGEECPKKFLILIEGGGGMKVFRFFGELEGGGGASCSRWRSGVVWSELDGG</sequence>
<gene>
    <name evidence="1" type="ORF">LVIROSA_LOCUS32754</name>
</gene>